<dbReference type="InterPro" id="IPR016024">
    <property type="entry name" value="ARM-type_fold"/>
</dbReference>
<dbReference type="InterPro" id="IPR011989">
    <property type="entry name" value="ARM-like"/>
</dbReference>
<evidence type="ECO:0000313" key="1">
    <source>
        <dbReference type="EMBL" id="GAI24280.1"/>
    </source>
</evidence>
<reference evidence="1" key="1">
    <citation type="journal article" date="2014" name="Front. Microbiol.">
        <title>High frequency of phylogenetically diverse reductive dehalogenase-homologous genes in deep subseafloor sedimentary metagenomes.</title>
        <authorList>
            <person name="Kawai M."/>
            <person name="Futagami T."/>
            <person name="Toyoda A."/>
            <person name="Takaki Y."/>
            <person name="Nishi S."/>
            <person name="Hori S."/>
            <person name="Arai W."/>
            <person name="Tsubouchi T."/>
            <person name="Morono Y."/>
            <person name="Uchiyama I."/>
            <person name="Ito T."/>
            <person name="Fujiyama A."/>
            <person name="Inagaki F."/>
            <person name="Takami H."/>
        </authorList>
    </citation>
    <scope>NUCLEOTIDE SEQUENCE</scope>
    <source>
        <strain evidence="1">Expedition CK06-06</strain>
    </source>
</reference>
<accession>X1NBR7</accession>
<dbReference type="EMBL" id="BARV01014875">
    <property type="protein sequence ID" value="GAI24280.1"/>
    <property type="molecule type" value="Genomic_DNA"/>
</dbReference>
<gene>
    <name evidence="1" type="ORF">S06H3_25812</name>
</gene>
<feature type="non-terminal residue" evidence="1">
    <location>
        <position position="1"/>
    </location>
</feature>
<feature type="non-terminal residue" evidence="1">
    <location>
        <position position="300"/>
    </location>
</feature>
<name>X1NBR7_9ZZZZ</name>
<evidence type="ECO:0008006" key="2">
    <source>
        <dbReference type="Google" id="ProtNLM"/>
    </source>
</evidence>
<organism evidence="1">
    <name type="scientific">marine sediment metagenome</name>
    <dbReference type="NCBI Taxonomy" id="412755"/>
    <lineage>
        <taxon>unclassified sequences</taxon>
        <taxon>metagenomes</taxon>
        <taxon>ecological metagenomes</taxon>
    </lineage>
</organism>
<dbReference type="SUPFAM" id="SSF48371">
    <property type="entry name" value="ARM repeat"/>
    <property type="match status" value="1"/>
</dbReference>
<dbReference type="AlphaFoldDB" id="X1NBR7"/>
<protein>
    <recommendedName>
        <fullName evidence="2">HEAT repeat domain-containing protein</fullName>
    </recommendedName>
</protein>
<comment type="caution">
    <text evidence="1">The sequence shown here is derived from an EMBL/GenBank/DDBJ whole genome shotgun (WGS) entry which is preliminary data.</text>
</comment>
<proteinExistence type="predicted"/>
<dbReference type="Gene3D" id="1.25.10.10">
    <property type="entry name" value="Leucine-rich Repeat Variant"/>
    <property type="match status" value="1"/>
</dbReference>
<sequence>AEIIRALGRISYPQSLAYLKYIIENDDSAELRKLANRSIRQTDPAASKVPAAQLFYQLSENYYYHAQSLAPAEDANFANIWFWDSTGRRLVREKVDKSYFNELMAMSACEWALKADAGFGQAIGLWLAAYCKAESAGLDMPDYFGPGHADAMTYATTAGPEYLHQALARAIKDKNAYVALYAVEALATTSGEKSLLYRIGPAQPLVQALSFDDKAVRYSAAIAIAAAGPKKDFAESKLVIENLAQALQTDENAELPNEWVTESYAVRVAKVMLKLAQARNPVIDLSAAQSALINATKDEQ</sequence>